<reference evidence="1 2" key="1">
    <citation type="journal article" date="2022" name="DNA Res.">
        <title>Chromosomal-level genome assembly of the orchid tree Bauhinia variegata (Leguminosae; Cercidoideae) supports the allotetraploid origin hypothesis of Bauhinia.</title>
        <authorList>
            <person name="Zhong Y."/>
            <person name="Chen Y."/>
            <person name="Zheng D."/>
            <person name="Pang J."/>
            <person name="Liu Y."/>
            <person name="Luo S."/>
            <person name="Meng S."/>
            <person name="Qian L."/>
            <person name="Wei D."/>
            <person name="Dai S."/>
            <person name="Zhou R."/>
        </authorList>
    </citation>
    <scope>NUCLEOTIDE SEQUENCE [LARGE SCALE GENOMIC DNA]</scope>
    <source>
        <strain evidence="1">BV-YZ2020</strain>
    </source>
</reference>
<protein>
    <submittedName>
        <fullName evidence="1">Uncharacterized protein</fullName>
    </submittedName>
</protein>
<comment type="caution">
    <text evidence="1">The sequence shown here is derived from an EMBL/GenBank/DDBJ whole genome shotgun (WGS) entry which is preliminary data.</text>
</comment>
<sequence>MAGEKFLTPIHCVIMFLVGTIMAHLQVKSQSMKISPYEEHNAIIIRANYASLLTYGMILVIEFGCEIHNQARSIIKRFSPLTGALVAVLHMLLLDSAFGWFTLALWAIALVGTLWWTWQEITEMYQCIKNKIDRYFHNDDIFMQCNDLVKI</sequence>
<accession>A0ACB9PGJ1</accession>
<evidence type="ECO:0000313" key="1">
    <source>
        <dbReference type="EMBL" id="KAI4347875.1"/>
    </source>
</evidence>
<dbReference type="Proteomes" id="UP000828941">
    <property type="component" value="Chromosome 4"/>
</dbReference>
<name>A0ACB9PGJ1_BAUVA</name>
<organism evidence="1 2">
    <name type="scientific">Bauhinia variegata</name>
    <name type="common">Purple orchid tree</name>
    <name type="synonym">Phanera variegata</name>
    <dbReference type="NCBI Taxonomy" id="167791"/>
    <lineage>
        <taxon>Eukaryota</taxon>
        <taxon>Viridiplantae</taxon>
        <taxon>Streptophyta</taxon>
        <taxon>Embryophyta</taxon>
        <taxon>Tracheophyta</taxon>
        <taxon>Spermatophyta</taxon>
        <taxon>Magnoliopsida</taxon>
        <taxon>eudicotyledons</taxon>
        <taxon>Gunneridae</taxon>
        <taxon>Pentapetalae</taxon>
        <taxon>rosids</taxon>
        <taxon>fabids</taxon>
        <taxon>Fabales</taxon>
        <taxon>Fabaceae</taxon>
        <taxon>Cercidoideae</taxon>
        <taxon>Cercideae</taxon>
        <taxon>Bauhiniinae</taxon>
        <taxon>Bauhinia</taxon>
    </lineage>
</organism>
<gene>
    <name evidence="1" type="ORF">L6164_008652</name>
</gene>
<proteinExistence type="predicted"/>
<dbReference type="EMBL" id="CM039429">
    <property type="protein sequence ID" value="KAI4347875.1"/>
    <property type="molecule type" value="Genomic_DNA"/>
</dbReference>
<evidence type="ECO:0000313" key="2">
    <source>
        <dbReference type="Proteomes" id="UP000828941"/>
    </source>
</evidence>
<keyword evidence="2" id="KW-1185">Reference proteome</keyword>